<organism evidence="5">
    <name type="scientific">Candidatus Methanogaster sp. ANME-2c ERB4</name>
    <dbReference type="NCBI Taxonomy" id="2759911"/>
    <lineage>
        <taxon>Archaea</taxon>
        <taxon>Methanobacteriati</taxon>
        <taxon>Methanobacteriota</taxon>
        <taxon>Stenosarchaea group</taxon>
        <taxon>Methanomicrobia</taxon>
        <taxon>Methanosarcinales</taxon>
        <taxon>ANME-2 cluster</taxon>
        <taxon>Candidatus Methanogasteraceae</taxon>
        <taxon>Candidatus Methanogaster</taxon>
    </lineage>
</organism>
<dbReference type="GO" id="GO:0005524">
    <property type="term" value="F:ATP binding"/>
    <property type="evidence" value="ECO:0007669"/>
    <property type="project" value="UniProtKB-UniRule"/>
</dbReference>
<feature type="domain" description="GHMP kinase C-terminal" evidence="4">
    <location>
        <begin position="221"/>
        <end position="296"/>
    </location>
</feature>
<dbReference type="InterPro" id="IPR004422">
    <property type="entry name" value="RFAP_synthase"/>
</dbReference>
<dbReference type="Pfam" id="PF00288">
    <property type="entry name" value="GHMP_kinases_N"/>
    <property type="match status" value="1"/>
</dbReference>
<name>A0A7G9YGG2_9EURY</name>
<dbReference type="NCBIfam" id="TIGR00144">
    <property type="entry name" value="beta_RFAP_syn"/>
    <property type="match status" value="1"/>
</dbReference>
<keyword evidence="2 5" id="KW-0328">Glycosyltransferase</keyword>
<dbReference type="InterPro" id="IPR013750">
    <property type="entry name" value="GHMP_kinase_C_dom"/>
</dbReference>
<sequence length="323" mass="34166">MTIEITTPSRLHITLIDLNASIGRVDGGIGLTIGEPGIRITAEATEAAEGITVTGDSELIDRMRESASTILPEGCGIHIRIEQDSPSHVGLGTGTQAALAAGMAVNRLYDLGLSVRDIAIAVGRGGTSGIGVASFERGGFILDSGHKFSEKGAFKPSAASKSPPASIMFQQPFPDWEIVLAIPDVVGAHDAREVDIFGAECPIPLSEVRELSHIILMETLPGVVEGDIEAFGDSINRIQDIGFKRREIALQAPEIVQIIELMRETTCGAGMSSFGPVVYGITDSKRDAADTVHEVQGFLDETIRGRCMVVHARNSGADVRASP</sequence>
<comment type="similarity">
    <text evidence="2">Belongs to the beta-RFA-P synthase family.</text>
</comment>
<dbReference type="PIRSF" id="PIRSF004884">
    <property type="entry name" value="Sugar_kin_arch"/>
    <property type="match status" value="1"/>
</dbReference>
<dbReference type="PANTHER" id="PTHR20861">
    <property type="entry name" value="HOMOSERINE/4-DIPHOSPHOCYTIDYL-2-C-METHYL-D-ERYTHRITOL KINASE"/>
    <property type="match status" value="1"/>
</dbReference>
<comment type="pathway">
    <text evidence="2">Cofactor biosynthesis; 5,6,7,8-tetrahydromethanopterin biosynthesis.</text>
</comment>
<comment type="catalytic activity">
    <reaction evidence="2">
        <text>5-phospho-alpha-D-ribose 1-diphosphate + 4-hydroxybenzoate + H(+) = 4-(beta-D-ribofuranosyl)phenol 5'-phosphate + CO2 + diphosphate</text>
        <dbReference type="Rhea" id="RHEA:48556"/>
        <dbReference type="ChEBI" id="CHEBI:15378"/>
        <dbReference type="ChEBI" id="CHEBI:16526"/>
        <dbReference type="ChEBI" id="CHEBI:17879"/>
        <dbReference type="ChEBI" id="CHEBI:33019"/>
        <dbReference type="ChEBI" id="CHEBI:58017"/>
        <dbReference type="ChEBI" id="CHEBI:82767"/>
        <dbReference type="EC" id="2.4.2.54"/>
    </reaction>
</comment>
<dbReference type="PANTHER" id="PTHR20861:SF6">
    <property type="entry name" value="BETA-RIBOFURANOSYLPHENOL 5'-PHOSPHATE SYNTHASE"/>
    <property type="match status" value="1"/>
</dbReference>
<feature type="domain" description="GHMP kinase N-terminal" evidence="3">
    <location>
        <begin position="63"/>
        <end position="138"/>
    </location>
</feature>
<protein>
    <recommendedName>
        <fullName evidence="2">Beta-ribofuranosylaminobenzene 5'-phosphate synthase</fullName>
        <shortName evidence="2">Beta-RFA-P synthase</shortName>
        <ecNumber evidence="2">2.4.2.54</ecNumber>
    </recommendedName>
</protein>
<accession>A0A7G9YGG2</accession>
<dbReference type="InterPro" id="IPR014721">
    <property type="entry name" value="Ribsml_uS5_D2-typ_fold_subgr"/>
</dbReference>
<evidence type="ECO:0000313" key="5">
    <source>
        <dbReference type="EMBL" id="QNO47096.1"/>
    </source>
</evidence>
<dbReference type="EC" id="2.4.2.54" evidence="2"/>
<dbReference type="UniPathway" id="UPA00065"/>
<dbReference type="Gene3D" id="3.30.230.10">
    <property type="match status" value="1"/>
</dbReference>
<comment type="subunit">
    <text evidence="2">Homodimer.</text>
</comment>
<keyword evidence="1 2" id="KW-0808">Transferase</keyword>
<comment type="function">
    <text evidence="2">Catalyzes the condensation of 4-aminobenzoate (pABA) with 5-phospho-alpha-D-ribose 1-diphosphate (PRPP) to produce beta-ribofuranosylaminobenzene 5'-phosphate (beta-RFA-P).</text>
</comment>
<gene>
    <name evidence="5" type="ORF">ONOHIMFI_00022</name>
</gene>
<dbReference type="GO" id="GO:0043793">
    <property type="term" value="F:beta-ribofuranosylaminobenzene 5'-phosphate synthase activity"/>
    <property type="evidence" value="ECO:0007669"/>
    <property type="project" value="UniProtKB-EC"/>
</dbReference>
<evidence type="ECO:0000256" key="2">
    <source>
        <dbReference type="PIRNR" id="PIRNR004884"/>
    </source>
</evidence>
<dbReference type="Pfam" id="PF08544">
    <property type="entry name" value="GHMP_kinases_C"/>
    <property type="match status" value="1"/>
</dbReference>
<dbReference type="NCBIfam" id="NF040726">
    <property type="entry name" value="BetaRFA-P_synth"/>
    <property type="match status" value="1"/>
</dbReference>
<evidence type="ECO:0000259" key="3">
    <source>
        <dbReference type="Pfam" id="PF00288"/>
    </source>
</evidence>
<reference evidence="5" key="1">
    <citation type="submission" date="2020-06" db="EMBL/GenBank/DDBJ databases">
        <title>Unique genomic features of the anaerobic methanotrophic archaea.</title>
        <authorList>
            <person name="Chadwick G.L."/>
            <person name="Skennerton C.T."/>
            <person name="Laso-Perez R."/>
            <person name="Leu A.O."/>
            <person name="Speth D.R."/>
            <person name="Yu H."/>
            <person name="Morgan-Lang C."/>
            <person name="Hatzenpichler R."/>
            <person name="Goudeau D."/>
            <person name="Malmstrom R."/>
            <person name="Brazelton W.J."/>
            <person name="Woyke T."/>
            <person name="Hallam S.J."/>
            <person name="Tyson G.W."/>
            <person name="Wegener G."/>
            <person name="Boetius A."/>
            <person name="Orphan V."/>
        </authorList>
    </citation>
    <scope>NUCLEOTIDE SEQUENCE</scope>
</reference>
<proteinExistence type="inferred from homology"/>
<dbReference type="InterPro" id="IPR020568">
    <property type="entry name" value="Ribosomal_Su5_D2-typ_SF"/>
</dbReference>
<dbReference type="SUPFAM" id="SSF54211">
    <property type="entry name" value="Ribosomal protein S5 domain 2-like"/>
    <property type="match status" value="1"/>
</dbReference>
<dbReference type="AlphaFoldDB" id="A0A7G9YGG2"/>
<evidence type="ECO:0000256" key="1">
    <source>
        <dbReference type="ARBA" id="ARBA00022679"/>
    </source>
</evidence>
<dbReference type="EMBL" id="MT631240">
    <property type="protein sequence ID" value="QNO47096.1"/>
    <property type="molecule type" value="Genomic_DNA"/>
</dbReference>
<dbReference type="InterPro" id="IPR006204">
    <property type="entry name" value="GHMP_kinase_N_dom"/>
</dbReference>
<evidence type="ECO:0000259" key="4">
    <source>
        <dbReference type="Pfam" id="PF08544"/>
    </source>
</evidence>
<dbReference type="InterPro" id="IPR053442">
    <property type="entry name" value="Beta-RFA-P_synthase"/>
</dbReference>